<dbReference type="Gene3D" id="2.130.10.10">
    <property type="entry name" value="YVTN repeat-like/Quinoprotein amine dehydrogenase"/>
    <property type="match status" value="3"/>
</dbReference>
<dbReference type="InterPro" id="IPR019775">
    <property type="entry name" value="WD40_repeat_CS"/>
</dbReference>
<name>W2G0Q1_PHYNI</name>
<dbReference type="Pfam" id="PF00400">
    <property type="entry name" value="WD40"/>
    <property type="match status" value="6"/>
</dbReference>
<dbReference type="InterPro" id="IPR036322">
    <property type="entry name" value="WD40_repeat_dom_sf"/>
</dbReference>
<evidence type="ECO:0000313" key="5">
    <source>
        <dbReference type="EMBL" id="ETK76484.1"/>
    </source>
</evidence>
<dbReference type="PANTHER" id="PTHR19848:SF8">
    <property type="entry name" value="F-BOX AND WD REPEAT DOMAIN CONTAINING 7"/>
    <property type="match status" value="1"/>
</dbReference>
<dbReference type="PROSITE" id="PS00678">
    <property type="entry name" value="WD_REPEATS_1"/>
    <property type="match status" value="1"/>
</dbReference>
<gene>
    <name evidence="5" type="ORF">L915_17133</name>
</gene>
<sequence>MIEFTAWEVYAYEGANTINSASSEGNDDNKTESRQDVQSMYGSNRIDRVVLAEHLPQTSDKALAFESYHIHPTKGIFGGRVSYHARWCSYALAYLTLPKHNNSANTMRGHTGAVLTLDFAPDLGPEGLLFSGSADRSIKTWDPWGVNDTPLPTRSGYSCVQTLTEHCGSVVCVRILTQQNHGLVSCSLDRTVKTWYPAEGRALLLYPWFLPAQSITQPGSSWPSALCVRSGTLFVGDSAGGISQLEDSIDTKFQFGLRRKFSHFHSLGISRLELIADNCFVVSLGYDEKAQVIDAISGALSSTICSASAARFISCAWDERDHILFLGDVAGYVHLWNIFEDKLVGKKQMVSTMPLAIVGMYSLSGTPTGDFLLTGLANGVKQWLCNRNVGYVNYSGHSDAVVAVVLPAFTAAESAKTCQFFSTSLDGSIRCWDSYEMKESFEFEEKDSEITCMIASKQFHKLFTGHDGGFVKVWSIHAGEMSTLLLEGNGPVTCLAAGIVRDQEVLLAGSADGLVSVWEVNHDSIPRGVPFQPSFLSEKQGEVTSLIFCKGSFLAQEGQEFFVVGYFTGQIVIWSFAKKAVVCSFKGHSDAVCSLALHGCFLFSGSDDTLLRMWNMFNLPETYELGVLRPPSSPSSSGSGSPIVCLDVVPYRGLVLSAAADGTLIVWDYTTFEDENTFDACGKIVFHTKVDGCVKCLKCWPDRKAMICGTSEGKLIVFELPAEFFNSPPELTECPA</sequence>
<dbReference type="SUPFAM" id="SSF50978">
    <property type="entry name" value="WD40 repeat-like"/>
    <property type="match status" value="2"/>
</dbReference>
<keyword evidence="1 3" id="KW-0853">WD repeat</keyword>
<dbReference type="PROSITE" id="PS50082">
    <property type="entry name" value="WD_REPEATS_2"/>
    <property type="match status" value="3"/>
</dbReference>
<dbReference type="InterPro" id="IPR015943">
    <property type="entry name" value="WD40/YVTN_repeat-like_dom_sf"/>
</dbReference>
<dbReference type="VEuPathDB" id="FungiDB:PPTG_04030"/>
<feature type="repeat" description="WD" evidence="3">
    <location>
        <begin position="585"/>
        <end position="616"/>
    </location>
</feature>
<proteinExistence type="predicted"/>
<accession>W2G0Q1</accession>
<dbReference type="SMART" id="SM00320">
    <property type="entry name" value="WD40"/>
    <property type="match status" value="11"/>
</dbReference>
<protein>
    <recommendedName>
        <fullName evidence="6">Anaphase-promoting complex subunit 4 WD40 domain-containing protein</fullName>
    </recommendedName>
</protein>
<organism evidence="5">
    <name type="scientific">Phytophthora nicotianae</name>
    <name type="common">Potato buckeye rot agent</name>
    <name type="synonym">Phytophthora parasitica</name>
    <dbReference type="NCBI Taxonomy" id="4792"/>
    <lineage>
        <taxon>Eukaryota</taxon>
        <taxon>Sar</taxon>
        <taxon>Stramenopiles</taxon>
        <taxon>Oomycota</taxon>
        <taxon>Peronosporomycetes</taxon>
        <taxon>Peronosporales</taxon>
        <taxon>Peronosporaceae</taxon>
        <taxon>Phytophthora</taxon>
    </lineage>
</organism>
<evidence type="ECO:0000256" key="2">
    <source>
        <dbReference type="ARBA" id="ARBA00022737"/>
    </source>
</evidence>
<evidence type="ECO:0000256" key="4">
    <source>
        <dbReference type="SAM" id="MobiDB-lite"/>
    </source>
</evidence>
<dbReference type="PRINTS" id="PR00320">
    <property type="entry name" value="GPROTEINBRPT"/>
</dbReference>
<keyword evidence="2" id="KW-0677">Repeat</keyword>
<feature type="repeat" description="WD" evidence="3">
    <location>
        <begin position="636"/>
        <end position="677"/>
    </location>
</feature>
<dbReference type="PROSITE" id="PS50294">
    <property type="entry name" value="WD_REPEATS_REGION"/>
    <property type="match status" value="2"/>
</dbReference>
<dbReference type="Proteomes" id="UP000053236">
    <property type="component" value="Unassembled WGS sequence"/>
</dbReference>
<evidence type="ECO:0008006" key="6">
    <source>
        <dbReference type="Google" id="ProtNLM"/>
    </source>
</evidence>
<feature type="repeat" description="WD" evidence="3">
    <location>
        <begin position="107"/>
        <end position="142"/>
    </location>
</feature>
<reference evidence="5" key="1">
    <citation type="submission" date="2013-11" db="EMBL/GenBank/DDBJ databases">
        <title>The Genome Sequence of Phytophthora parasitica CJ02B3.</title>
        <authorList>
            <consortium name="The Broad Institute Genomics Platform"/>
            <person name="Russ C."/>
            <person name="Tyler B."/>
            <person name="Panabieres F."/>
            <person name="Shan W."/>
            <person name="Tripathy S."/>
            <person name="Grunwald N."/>
            <person name="Machado M."/>
            <person name="Johnson C.S."/>
            <person name="Arredondo F."/>
            <person name="Hong C."/>
            <person name="Coffey M."/>
            <person name="Young S.K."/>
            <person name="Zeng Q."/>
            <person name="Gargeya S."/>
            <person name="Fitzgerald M."/>
            <person name="Abouelleil A."/>
            <person name="Alvarado L."/>
            <person name="Chapman S.B."/>
            <person name="Gainer-Dewar J."/>
            <person name="Goldberg J."/>
            <person name="Griggs A."/>
            <person name="Gujja S."/>
            <person name="Hansen M."/>
            <person name="Howarth C."/>
            <person name="Imamovic A."/>
            <person name="Ireland A."/>
            <person name="Larimer J."/>
            <person name="McCowan C."/>
            <person name="Murphy C."/>
            <person name="Pearson M."/>
            <person name="Poon T.W."/>
            <person name="Priest M."/>
            <person name="Roberts A."/>
            <person name="Saif S."/>
            <person name="Shea T."/>
            <person name="Sykes S."/>
            <person name="Wortman J."/>
            <person name="Nusbaum C."/>
            <person name="Birren B."/>
        </authorList>
    </citation>
    <scope>NUCLEOTIDE SEQUENCE [LARGE SCALE GENOMIC DNA]</scope>
    <source>
        <strain evidence="5">CJ02B3</strain>
    </source>
</reference>
<evidence type="ECO:0000256" key="3">
    <source>
        <dbReference type="PROSITE-ProRule" id="PRU00221"/>
    </source>
</evidence>
<dbReference type="PANTHER" id="PTHR19848">
    <property type="entry name" value="WD40 REPEAT PROTEIN"/>
    <property type="match status" value="1"/>
</dbReference>
<dbReference type="InterPro" id="IPR001680">
    <property type="entry name" value="WD40_rpt"/>
</dbReference>
<dbReference type="AlphaFoldDB" id="W2G0Q1"/>
<evidence type="ECO:0000256" key="1">
    <source>
        <dbReference type="ARBA" id="ARBA00022574"/>
    </source>
</evidence>
<dbReference type="EMBL" id="KI688607">
    <property type="protein sequence ID" value="ETK76484.1"/>
    <property type="molecule type" value="Genomic_DNA"/>
</dbReference>
<dbReference type="InterPro" id="IPR020472">
    <property type="entry name" value="WD40_PAC1"/>
</dbReference>
<feature type="region of interest" description="Disordered" evidence="4">
    <location>
        <begin position="19"/>
        <end position="38"/>
    </location>
</feature>